<keyword evidence="1 2" id="KW-0694">RNA-binding</keyword>
<evidence type="ECO:0000256" key="2">
    <source>
        <dbReference type="PROSITE-ProRule" id="PRU00176"/>
    </source>
</evidence>
<dbReference type="Proteomes" id="UP000243686">
    <property type="component" value="Unassembled WGS sequence"/>
</dbReference>
<dbReference type="SUPFAM" id="SSF54928">
    <property type="entry name" value="RNA-binding domain, RBD"/>
    <property type="match status" value="1"/>
</dbReference>
<evidence type="ECO:0000259" key="4">
    <source>
        <dbReference type="PROSITE" id="PS50102"/>
    </source>
</evidence>
<proteinExistence type="predicted"/>
<dbReference type="InterPro" id="IPR000504">
    <property type="entry name" value="RRM_dom"/>
</dbReference>
<accession>A0A1S8WWM9</accession>
<dbReference type="SMART" id="SM00360">
    <property type="entry name" value="RRM"/>
    <property type="match status" value="1"/>
</dbReference>
<feature type="domain" description="RRM" evidence="4">
    <location>
        <begin position="86"/>
        <end position="163"/>
    </location>
</feature>
<evidence type="ECO:0000313" key="6">
    <source>
        <dbReference type="Proteomes" id="UP000243686"/>
    </source>
</evidence>
<dbReference type="AlphaFoldDB" id="A0A1S8WWM9"/>
<dbReference type="GO" id="GO:0008143">
    <property type="term" value="F:poly(A) binding"/>
    <property type="evidence" value="ECO:0007669"/>
    <property type="project" value="TreeGrafter"/>
</dbReference>
<evidence type="ECO:0000313" key="5">
    <source>
        <dbReference type="EMBL" id="OON18922.1"/>
    </source>
</evidence>
<protein>
    <recommendedName>
        <fullName evidence="4">RRM domain-containing protein</fullName>
    </recommendedName>
</protein>
<dbReference type="PANTHER" id="PTHR23236:SF12">
    <property type="entry name" value="EUKARYOTIC INITIATION FACTOR 4B-RELATED"/>
    <property type="match status" value="1"/>
</dbReference>
<evidence type="ECO:0000256" key="3">
    <source>
        <dbReference type="SAM" id="MobiDB-lite"/>
    </source>
</evidence>
<name>A0A1S8WWM9_OPIVI</name>
<gene>
    <name evidence="5" type="ORF">X801_05217</name>
</gene>
<dbReference type="Pfam" id="PF00076">
    <property type="entry name" value="RRM_1"/>
    <property type="match status" value="1"/>
</dbReference>
<keyword evidence="6" id="KW-1185">Reference proteome</keyword>
<dbReference type="InterPro" id="IPR012677">
    <property type="entry name" value="Nucleotide-bd_a/b_plait_sf"/>
</dbReference>
<feature type="compositionally biased region" description="Acidic residues" evidence="3">
    <location>
        <begin position="9"/>
        <end position="19"/>
    </location>
</feature>
<evidence type="ECO:0000256" key="1">
    <source>
        <dbReference type="ARBA" id="ARBA00022884"/>
    </source>
</evidence>
<dbReference type="InterPro" id="IPR035979">
    <property type="entry name" value="RBD_domain_sf"/>
</dbReference>
<reference evidence="5 6" key="1">
    <citation type="submission" date="2015-03" db="EMBL/GenBank/DDBJ databases">
        <title>Draft genome of the nematode, Opisthorchis viverrini.</title>
        <authorList>
            <person name="Mitreva M."/>
        </authorList>
    </citation>
    <scope>NUCLEOTIDE SEQUENCE [LARGE SCALE GENOMIC DNA]</scope>
    <source>
        <strain evidence="5">Khon Kaen</strain>
    </source>
</reference>
<organism evidence="5 6">
    <name type="scientific">Opisthorchis viverrini</name>
    <name type="common">Southeast Asian liver fluke</name>
    <dbReference type="NCBI Taxonomy" id="6198"/>
    <lineage>
        <taxon>Eukaryota</taxon>
        <taxon>Metazoa</taxon>
        <taxon>Spiralia</taxon>
        <taxon>Lophotrochozoa</taxon>
        <taxon>Platyhelminthes</taxon>
        <taxon>Trematoda</taxon>
        <taxon>Digenea</taxon>
        <taxon>Opisthorchiida</taxon>
        <taxon>Opisthorchiata</taxon>
        <taxon>Opisthorchiidae</taxon>
        <taxon>Opisthorchis</taxon>
    </lineage>
</organism>
<sequence length="294" mass="33028">MGDFVLDGDHEDQGDDFGDEASKEDISVSDDIQFDAELEAIKERFKEIEADANKLHDLRHLTDKSPVSKTSLSVLSDEDKAEVDLRSVYVGNVDYGATADELEAHFRACGPINRVTILCNKYTGQPKGFAYIEFDTRDAVEAAMALDESNFRNRALKVLPKRTNVPGMSMTNRPPYMRGGRGRGRGMPFGLRPAYYGGGRMRFPRSRCSVGVHQQQQPTTEKVSKLKFYCMPVCTSLKLPMILSYSSLLLQFFIHVSTCITSTLSLGELNVLVTRRLLHCIYTIYRYPPSTDID</sequence>
<dbReference type="PANTHER" id="PTHR23236">
    <property type="entry name" value="EUKARYOTIC TRANSLATION INITIATION FACTOR 4B/4H"/>
    <property type="match status" value="1"/>
</dbReference>
<dbReference type="PROSITE" id="PS50102">
    <property type="entry name" value="RRM"/>
    <property type="match status" value="1"/>
</dbReference>
<dbReference type="Gene3D" id="3.30.70.330">
    <property type="match status" value="1"/>
</dbReference>
<dbReference type="GO" id="GO:0005634">
    <property type="term" value="C:nucleus"/>
    <property type="evidence" value="ECO:0007669"/>
    <property type="project" value="TreeGrafter"/>
</dbReference>
<feature type="region of interest" description="Disordered" evidence="3">
    <location>
        <begin position="1"/>
        <end position="25"/>
    </location>
</feature>
<dbReference type="EMBL" id="KV893730">
    <property type="protein sequence ID" value="OON18922.1"/>
    <property type="molecule type" value="Genomic_DNA"/>
</dbReference>